<keyword evidence="6 8" id="KW-1133">Transmembrane helix</keyword>
<dbReference type="InterPro" id="IPR036640">
    <property type="entry name" value="ABC1_TM_sf"/>
</dbReference>
<comment type="subcellular location">
    <subcellularLocation>
        <location evidence="1">Membrane</location>
        <topology evidence="1">Multi-pass membrane protein</topology>
    </subcellularLocation>
</comment>
<evidence type="ECO:0000256" key="7">
    <source>
        <dbReference type="ARBA" id="ARBA00023136"/>
    </source>
</evidence>
<evidence type="ECO:0000256" key="4">
    <source>
        <dbReference type="ARBA" id="ARBA00022741"/>
    </source>
</evidence>
<proteinExistence type="predicted"/>
<dbReference type="Pfam" id="PF00664">
    <property type="entry name" value="ABC_membrane"/>
    <property type="match status" value="1"/>
</dbReference>
<accession>A0ABR3XGH6</accession>
<dbReference type="InterPro" id="IPR044726">
    <property type="entry name" value="ABCC_6TM_D2"/>
</dbReference>
<protein>
    <recommendedName>
        <fullName evidence="9">ABC transmembrane type-1 domain-containing protein</fullName>
    </recommendedName>
</protein>
<organism evidence="10 11">
    <name type="scientific">Paecilomyces lecythidis</name>
    <dbReference type="NCBI Taxonomy" id="3004212"/>
    <lineage>
        <taxon>Eukaryota</taxon>
        <taxon>Fungi</taxon>
        <taxon>Dikarya</taxon>
        <taxon>Ascomycota</taxon>
        <taxon>Pezizomycotina</taxon>
        <taxon>Eurotiomycetes</taxon>
        <taxon>Eurotiomycetidae</taxon>
        <taxon>Eurotiales</taxon>
        <taxon>Thermoascaceae</taxon>
        <taxon>Paecilomyces</taxon>
    </lineage>
</organism>
<evidence type="ECO:0000256" key="2">
    <source>
        <dbReference type="ARBA" id="ARBA00022448"/>
    </source>
</evidence>
<dbReference type="PANTHER" id="PTHR24223">
    <property type="entry name" value="ATP-BINDING CASSETTE SUB-FAMILY C"/>
    <property type="match status" value="1"/>
</dbReference>
<evidence type="ECO:0000259" key="9">
    <source>
        <dbReference type="PROSITE" id="PS50929"/>
    </source>
</evidence>
<dbReference type="PROSITE" id="PS50929">
    <property type="entry name" value="ABC_TM1F"/>
    <property type="match status" value="1"/>
</dbReference>
<feature type="transmembrane region" description="Helical" evidence="8">
    <location>
        <begin position="135"/>
        <end position="158"/>
    </location>
</feature>
<evidence type="ECO:0000313" key="11">
    <source>
        <dbReference type="Proteomes" id="UP001583193"/>
    </source>
</evidence>
<keyword evidence="11" id="KW-1185">Reference proteome</keyword>
<dbReference type="Gene3D" id="1.20.1560.10">
    <property type="entry name" value="ABC transporter type 1, transmembrane domain"/>
    <property type="match status" value="1"/>
</dbReference>
<dbReference type="CDD" id="cd18580">
    <property type="entry name" value="ABC_6TM_ABCC_D2"/>
    <property type="match status" value="1"/>
</dbReference>
<feature type="domain" description="ABC transmembrane type-1" evidence="9">
    <location>
        <begin position="1"/>
        <end position="166"/>
    </location>
</feature>
<evidence type="ECO:0000256" key="6">
    <source>
        <dbReference type="ARBA" id="ARBA00022989"/>
    </source>
</evidence>
<keyword evidence="4" id="KW-0547">Nucleotide-binding</keyword>
<evidence type="ECO:0000256" key="8">
    <source>
        <dbReference type="SAM" id="Phobius"/>
    </source>
</evidence>
<gene>
    <name evidence="10" type="ORF">Plec18167_005718</name>
</gene>
<sequence>MELPVVALNTFATQMSLIGVSSPYTAISFPVVIAILYFCQKVYLRTSRQLRFMDLESKAPLYSHFSESLCGLLTLRAFGWQRAMEQKNHQLLDRSQRPFYLLFSVQRWLTLVLDLMVAGIATLLIILVVKLRPGLSAGFVGVALLNVIMFSQSIKLLVTYWTNLETHIGAIARVKVFSESVKSEDLPTENSSVPPSWPSSGSIEFKDVSASYTLVHSILGHF</sequence>
<dbReference type="EMBL" id="JAVDPF010000018">
    <property type="protein sequence ID" value="KAL1875050.1"/>
    <property type="molecule type" value="Genomic_DNA"/>
</dbReference>
<dbReference type="PANTHER" id="PTHR24223:SF269">
    <property type="entry name" value="ABC MULTIDRUG TRANSPORTER (EUROFUNG)-RELATED"/>
    <property type="match status" value="1"/>
</dbReference>
<comment type="caution">
    <text evidence="10">The sequence shown here is derived from an EMBL/GenBank/DDBJ whole genome shotgun (WGS) entry which is preliminary data.</text>
</comment>
<dbReference type="Proteomes" id="UP001583193">
    <property type="component" value="Unassembled WGS sequence"/>
</dbReference>
<dbReference type="InterPro" id="IPR011527">
    <property type="entry name" value="ABC1_TM_dom"/>
</dbReference>
<evidence type="ECO:0000256" key="3">
    <source>
        <dbReference type="ARBA" id="ARBA00022692"/>
    </source>
</evidence>
<evidence type="ECO:0000256" key="1">
    <source>
        <dbReference type="ARBA" id="ARBA00004141"/>
    </source>
</evidence>
<reference evidence="10 11" key="1">
    <citation type="journal article" date="2024" name="IMA Fungus">
        <title>IMA Genome - F19 : A genome assembly and annotation guide to empower mycologists, including annotated draft genome sequences of Ceratocystis pirilliformis, Diaporthe australafricana, Fusarium ophioides, Paecilomyces lecythidis, and Sporothrix stenoceras.</title>
        <authorList>
            <person name="Aylward J."/>
            <person name="Wilson A.M."/>
            <person name="Visagie C.M."/>
            <person name="Spraker J."/>
            <person name="Barnes I."/>
            <person name="Buitendag C."/>
            <person name="Ceriani C."/>
            <person name="Del Mar Angel L."/>
            <person name="du Plessis D."/>
            <person name="Fuchs T."/>
            <person name="Gasser K."/>
            <person name="Kramer D."/>
            <person name="Li W."/>
            <person name="Munsamy K."/>
            <person name="Piso A."/>
            <person name="Price J.L."/>
            <person name="Sonnekus B."/>
            <person name="Thomas C."/>
            <person name="van der Nest A."/>
            <person name="van Dijk A."/>
            <person name="van Heerden A."/>
            <person name="van Vuuren N."/>
            <person name="Yilmaz N."/>
            <person name="Duong T.A."/>
            <person name="van der Merwe N.A."/>
            <person name="Wingfield M.J."/>
            <person name="Wingfield B.D."/>
        </authorList>
    </citation>
    <scope>NUCLEOTIDE SEQUENCE [LARGE SCALE GENOMIC DNA]</scope>
    <source>
        <strain evidence="10 11">CMW 18167</strain>
    </source>
</reference>
<keyword evidence="7 8" id="KW-0472">Membrane</keyword>
<feature type="transmembrane region" description="Helical" evidence="8">
    <location>
        <begin position="108"/>
        <end position="129"/>
    </location>
</feature>
<keyword evidence="3 8" id="KW-0812">Transmembrane</keyword>
<dbReference type="InterPro" id="IPR050173">
    <property type="entry name" value="ABC_transporter_C-like"/>
</dbReference>
<keyword evidence="5" id="KW-0067">ATP-binding</keyword>
<dbReference type="SUPFAM" id="SSF90123">
    <property type="entry name" value="ABC transporter transmembrane region"/>
    <property type="match status" value="1"/>
</dbReference>
<evidence type="ECO:0000313" key="10">
    <source>
        <dbReference type="EMBL" id="KAL1875050.1"/>
    </source>
</evidence>
<keyword evidence="2" id="KW-0813">Transport</keyword>
<feature type="transmembrane region" description="Helical" evidence="8">
    <location>
        <begin position="24"/>
        <end position="44"/>
    </location>
</feature>
<evidence type="ECO:0000256" key="5">
    <source>
        <dbReference type="ARBA" id="ARBA00022840"/>
    </source>
</evidence>
<name>A0ABR3XGH6_9EURO</name>